<name>A0A087UVL0_STEMI</name>
<dbReference type="STRING" id="407821.A0A087UVL0"/>
<evidence type="ECO:0000313" key="2">
    <source>
        <dbReference type="Proteomes" id="UP000054359"/>
    </source>
</evidence>
<sequence length="122" mass="14151">MFVCGYNVFRSCFYLTSLTPVLSAPVRTRSIIFLIHTFYRRQGGFPRTLPENWGKNRLKKYKIDFSRKTEDPKVQEVLQTLRSAVKEQEDFVCFLKESGAPELDLKGAGNELELRKKSLEAK</sequence>
<reference evidence="1 2" key="1">
    <citation type="submission" date="2013-11" db="EMBL/GenBank/DDBJ databases">
        <title>Genome sequencing of Stegodyphus mimosarum.</title>
        <authorList>
            <person name="Bechsgaard J."/>
        </authorList>
    </citation>
    <scope>NUCLEOTIDE SEQUENCE [LARGE SCALE GENOMIC DNA]</scope>
</reference>
<keyword evidence="1" id="KW-0436">Ligase</keyword>
<keyword evidence="2" id="KW-1185">Reference proteome</keyword>
<dbReference type="OrthoDB" id="57698at2759"/>
<dbReference type="AlphaFoldDB" id="A0A087UVL0"/>
<accession>A0A087UVL0</accession>
<dbReference type="GO" id="GO:0016874">
    <property type="term" value="F:ligase activity"/>
    <property type="evidence" value="ECO:0007669"/>
    <property type="project" value="UniProtKB-KW"/>
</dbReference>
<evidence type="ECO:0000313" key="1">
    <source>
        <dbReference type="EMBL" id="KFM81399.1"/>
    </source>
</evidence>
<dbReference type="EMBL" id="KK121848">
    <property type="protein sequence ID" value="KFM81399.1"/>
    <property type="molecule type" value="Genomic_DNA"/>
</dbReference>
<gene>
    <name evidence="1" type="ORF">X975_13007</name>
</gene>
<organism evidence="1 2">
    <name type="scientific">Stegodyphus mimosarum</name>
    <name type="common">African social velvet spider</name>
    <dbReference type="NCBI Taxonomy" id="407821"/>
    <lineage>
        <taxon>Eukaryota</taxon>
        <taxon>Metazoa</taxon>
        <taxon>Ecdysozoa</taxon>
        <taxon>Arthropoda</taxon>
        <taxon>Chelicerata</taxon>
        <taxon>Arachnida</taxon>
        <taxon>Araneae</taxon>
        <taxon>Araneomorphae</taxon>
        <taxon>Entelegynae</taxon>
        <taxon>Eresoidea</taxon>
        <taxon>Eresidae</taxon>
        <taxon>Stegodyphus</taxon>
    </lineage>
</organism>
<feature type="non-terminal residue" evidence="1">
    <location>
        <position position="122"/>
    </location>
</feature>
<proteinExistence type="predicted"/>
<protein>
    <submittedName>
        <fullName evidence="1">Glycine--tRNA ligase</fullName>
    </submittedName>
</protein>
<dbReference type="Proteomes" id="UP000054359">
    <property type="component" value="Unassembled WGS sequence"/>
</dbReference>